<feature type="transmembrane region" description="Helical" evidence="1">
    <location>
        <begin position="93"/>
        <end position="113"/>
    </location>
</feature>
<proteinExistence type="predicted"/>
<feature type="transmembrane region" description="Helical" evidence="1">
    <location>
        <begin position="20"/>
        <end position="40"/>
    </location>
</feature>
<gene>
    <name evidence="3" type="ORF">DFH08DRAFT_1080025</name>
</gene>
<sequence>MEFTSTSLPPLDRTTGAPLIGTWASSLLYTAEMLQAVYYFRKFKDDDWRLKTLVTVAFVIDTVSVLADYTFVYLCTITHAGDLAYLSKANWAIPLYIICTSCVAILVQSFLAFRYWRLTNNTILVVLLCMLILVAFGGTFISGLGVVLFPAYKDRTKVRVAGTVWLVAQVSVDLIIAGALVYEFQKAKSRFLEDRRRIHDTLNRLVMLTIQTGSATALIAVAAAITFLINDETNIPTGIMYSVGRVYVLSMLLNLNIRASANEKSTQDISRIATSGRDPGTLAFAHDAGTSHTNDLGGVEFRSATVLIDSRQDSNGTFQSNSTQSHTAEIEMTVTNSSKKQSELLLV</sequence>
<keyword evidence="4" id="KW-1185">Reference proteome</keyword>
<keyword evidence="1" id="KW-0472">Membrane</keyword>
<dbReference type="PANTHER" id="PTHR40465:SF1">
    <property type="entry name" value="DUF6534 DOMAIN-CONTAINING PROTEIN"/>
    <property type="match status" value="1"/>
</dbReference>
<dbReference type="PANTHER" id="PTHR40465">
    <property type="entry name" value="CHROMOSOME 1, WHOLE GENOME SHOTGUN SEQUENCE"/>
    <property type="match status" value="1"/>
</dbReference>
<feature type="domain" description="DUF6534" evidence="2">
    <location>
        <begin position="170"/>
        <end position="260"/>
    </location>
</feature>
<feature type="transmembrane region" description="Helical" evidence="1">
    <location>
        <begin position="205"/>
        <end position="229"/>
    </location>
</feature>
<organism evidence="3 4">
    <name type="scientific">Mycena albidolilacea</name>
    <dbReference type="NCBI Taxonomy" id="1033008"/>
    <lineage>
        <taxon>Eukaryota</taxon>
        <taxon>Fungi</taxon>
        <taxon>Dikarya</taxon>
        <taxon>Basidiomycota</taxon>
        <taxon>Agaricomycotina</taxon>
        <taxon>Agaricomycetes</taxon>
        <taxon>Agaricomycetidae</taxon>
        <taxon>Agaricales</taxon>
        <taxon>Marasmiineae</taxon>
        <taxon>Mycenaceae</taxon>
        <taxon>Mycena</taxon>
    </lineage>
</organism>
<name>A0AAD7A4E6_9AGAR</name>
<feature type="transmembrane region" description="Helical" evidence="1">
    <location>
        <begin position="164"/>
        <end position="184"/>
    </location>
</feature>
<accession>A0AAD7A4E6</accession>
<reference evidence="3" key="1">
    <citation type="submission" date="2023-03" db="EMBL/GenBank/DDBJ databases">
        <title>Massive genome expansion in bonnet fungi (Mycena s.s.) driven by repeated elements and novel gene families across ecological guilds.</title>
        <authorList>
            <consortium name="Lawrence Berkeley National Laboratory"/>
            <person name="Harder C.B."/>
            <person name="Miyauchi S."/>
            <person name="Viragh M."/>
            <person name="Kuo A."/>
            <person name="Thoen E."/>
            <person name="Andreopoulos B."/>
            <person name="Lu D."/>
            <person name="Skrede I."/>
            <person name="Drula E."/>
            <person name="Henrissat B."/>
            <person name="Morin E."/>
            <person name="Kohler A."/>
            <person name="Barry K."/>
            <person name="LaButti K."/>
            <person name="Morin E."/>
            <person name="Salamov A."/>
            <person name="Lipzen A."/>
            <person name="Mereny Z."/>
            <person name="Hegedus B."/>
            <person name="Baldrian P."/>
            <person name="Stursova M."/>
            <person name="Weitz H."/>
            <person name="Taylor A."/>
            <person name="Grigoriev I.V."/>
            <person name="Nagy L.G."/>
            <person name="Martin F."/>
            <person name="Kauserud H."/>
        </authorList>
    </citation>
    <scope>NUCLEOTIDE SEQUENCE</scope>
    <source>
        <strain evidence="3">CBHHK002</strain>
    </source>
</reference>
<feature type="transmembrane region" description="Helical" evidence="1">
    <location>
        <begin position="52"/>
        <end position="73"/>
    </location>
</feature>
<comment type="caution">
    <text evidence="3">The sequence shown here is derived from an EMBL/GenBank/DDBJ whole genome shotgun (WGS) entry which is preliminary data.</text>
</comment>
<dbReference type="Proteomes" id="UP001218218">
    <property type="component" value="Unassembled WGS sequence"/>
</dbReference>
<dbReference type="AlphaFoldDB" id="A0AAD7A4E6"/>
<dbReference type="Pfam" id="PF20152">
    <property type="entry name" value="DUF6534"/>
    <property type="match status" value="1"/>
</dbReference>
<dbReference type="EMBL" id="JARIHO010000017">
    <property type="protein sequence ID" value="KAJ7348725.1"/>
    <property type="molecule type" value="Genomic_DNA"/>
</dbReference>
<feature type="transmembrane region" description="Helical" evidence="1">
    <location>
        <begin position="235"/>
        <end position="255"/>
    </location>
</feature>
<keyword evidence="1" id="KW-1133">Transmembrane helix</keyword>
<feature type="transmembrane region" description="Helical" evidence="1">
    <location>
        <begin position="125"/>
        <end position="152"/>
    </location>
</feature>
<dbReference type="InterPro" id="IPR045339">
    <property type="entry name" value="DUF6534"/>
</dbReference>
<evidence type="ECO:0000256" key="1">
    <source>
        <dbReference type="SAM" id="Phobius"/>
    </source>
</evidence>
<evidence type="ECO:0000259" key="2">
    <source>
        <dbReference type="Pfam" id="PF20152"/>
    </source>
</evidence>
<keyword evidence="1" id="KW-0812">Transmembrane</keyword>
<evidence type="ECO:0000313" key="4">
    <source>
        <dbReference type="Proteomes" id="UP001218218"/>
    </source>
</evidence>
<protein>
    <recommendedName>
        <fullName evidence="2">DUF6534 domain-containing protein</fullName>
    </recommendedName>
</protein>
<evidence type="ECO:0000313" key="3">
    <source>
        <dbReference type="EMBL" id="KAJ7348725.1"/>
    </source>
</evidence>